<dbReference type="Proteomes" id="UP001230649">
    <property type="component" value="Unassembled WGS sequence"/>
</dbReference>
<evidence type="ECO:0000313" key="2">
    <source>
        <dbReference type="Proteomes" id="UP001230649"/>
    </source>
</evidence>
<sequence length="260" mass="29386">MNYVSVDETQEIHRRRLSSSPAQPEDQASDADMPWSQRDTPFADFFWSHWSPIEHSLAEIDQLMSEGSSEYKTDSSSENEMEYQRWHVEYENRTGGRFNDAPDWMAQELSSWLFDHPDESIPGLLERFGKLEDIIQELRQGGHMPALYGRLDKEKFNEQWPALRRRVKVLKGALKQRDPKKFDFPSDTESAGEETDNDGGSNAAGGLPSPAALTDLSDAQAEGSIVDLQKPGDATAQEVTALALRPFRARVTPDSRPDDE</sequence>
<evidence type="ECO:0000313" key="1">
    <source>
        <dbReference type="EMBL" id="KAJ9094877.1"/>
    </source>
</evidence>
<reference evidence="1" key="1">
    <citation type="submission" date="2023-04" db="EMBL/GenBank/DDBJ databases">
        <title>Draft Genome sequencing of Naganishia species isolated from polar environments using Oxford Nanopore Technology.</title>
        <authorList>
            <person name="Leo P."/>
            <person name="Venkateswaran K."/>
        </authorList>
    </citation>
    <scope>NUCLEOTIDE SEQUENCE</scope>
    <source>
        <strain evidence="1">MNA-CCFEE 5262</strain>
    </source>
</reference>
<keyword evidence="2" id="KW-1185">Reference proteome</keyword>
<protein>
    <submittedName>
        <fullName evidence="1">Uncharacterized protein</fullName>
    </submittedName>
</protein>
<dbReference type="EMBL" id="JASBWS010000132">
    <property type="protein sequence ID" value="KAJ9094877.1"/>
    <property type="molecule type" value="Genomic_DNA"/>
</dbReference>
<name>A0ACC2V8I1_9TREE</name>
<comment type="caution">
    <text evidence="1">The sequence shown here is derived from an EMBL/GenBank/DDBJ whole genome shotgun (WGS) entry which is preliminary data.</text>
</comment>
<gene>
    <name evidence="1" type="ORF">QFC20_006788</name>
</gene>
<organism evidence="1 2">
    <name type="scientific">Naganishia adeliensis</name>
    <dbReference type="NCBI Taxonomy" id="92952"/>
    <lineage>
        <taxon>Eukaryota</taxon>
        <taxon>Fungi</taxon>
        <taxon>Dikarya</taxon>
        <taxon>Basidiomycota</taxon>
        <taxon>Agaricomycotina</taxon>
        <taxon>Tremellomycetes</taxon>
        <taxon>Filobasidiales</taxon>
        <taxon>Filobasidiaceae</taxon>
        <taxon>Naganishia</taxon>
    </lineage>
</organism>
<accession>A0ACC2V8I1</accession>
<proteinExistence type="predicted"/>